<dbReference type="Gene3D" id="1.10.10.10">
    <property type="entry name" value="Winged helix-like DNA-binding domain superfamily/Winged helix DNA-binding domain"/>
    <property type="match status" value="1"/>
</dbReference>
<evidence type="ECO:0000256" key="1">
    <source>
        <dbReference type="SAM" id="MobiDB-lite"/>
    </source>
</evidence>
<dbReference type="InterPro" id="IPR036388">
    <property type="entry name" value="WH-like_DNA-bd_sf"/>
</dbReference>
<dbReference type="Pfam" id="PF12802">
    <property type="entry name" value="MarR_2"/>
    <property type="match status" value="1"/>
</dbReference>
<dbReference type="PRINTS" id="PR00598">
    <property type="entry name" value="HTHMARR"/>
</dbReference>
<dbReference type="InterPro" id="IPR039422">
    <property type="entry name" value="MarR/SlyA-like"/>
</dbReference>
<dbReference type="EMBL" id="CP108169">
    <property type="protein sequence ID" value="WTQ71873.1"/>
    <property type="molecule type" value="Genomic_DNA"/>
</dbReference>
<protein>
    <submittedName>
        <fullName evidence="3">MarR family winged helix-turn-helix transcriptional regulator</fullName>
    </submittedName>
</protein>
<dbReference type="InterPro" id="IPR000835">
    <property type="entry name" value="HTH_MarR-typ"/>
</dbReference>
<dbReference type="PANTHER" id="PTHR33164:SF43">
    <property type="entry name" value="HTH-TYPE TRANSCRIPTIONAL REPRESSOR YETL"/>
    <property type="match status" value="1"/>
</dbReference>
<evidence type="ECO:0000259" key="2">
    <source>
        <dbReference type="PROSITE" id="PS50995"/>
    </source>
</evidence>
<feature type="domain" description="HTH marR-type" evidence="2">
    <location>
        <begin position="27"/>
        <end position="156"/>
    </location>
</feature>
<reference evidence="3" key="1">
    <citation type="submission" date="2022-10" db="EMBL/GenBank/DDBJ databases">
        <title>The complete genomes of actinobacterial strains from the NBC collection.</title>
        <authorList>
            <person name="Joergensen T.S."/>
            <person name="Alvarez Arevalo M."/>
            <person name="Sterndorff E.B."/>
            <person name="Faurdal D."/>
            <person name="Vuksanovic O."/>
            <person name="Mourched A.-S."/>
            <person name="Charusanti P."/>
            <person name="Shaw S."/>
            <person name="Blin K."/>
            <person name="Weber T."/>
        </authorList>
    </citation>
    <scope>NUCLEOTIDE SEQUENCE</scope>
    <source>
        <strain evidence="3">NBC_00148</strain>
    </source>
</reference>
<dbReference type="SUPFAM" id="SSF46785">
    <property type="entry name" value="Winged helix' DNA-binding domain"/>
    <property type="match status" value="1"/>
</dbReference>
<sequence length="191" mass="20408">MHQPSSPGRAPAPRAGGVTPAGVLSLNAYLMYATGKAARRRLTDTLTAHGLRLWHLTILAMLDEAGRLSKGDLAARLDMNQSDLTRTVTDLDAAGYVVCARDPSDRRRIEVSLTPEGSRALARLSADVSGTEADLLAPLAPEERELFASLLRRVHTHLERDRTVSGVLPGVRPDEGSPQTPAVDCDAAAAR</sequence>
<evidence type="ECO:0000313" key="3">
    <source>
        <dbReference type="EMBL" id="WTQ71873.1"/>
    </source>
</evidence>
<gene>
    <name evidence="3" type="ORF">OG222_01740</name>
</gene>
<dbReference type="InterPro" id="IPR036390">
    <property type="entry name" value="WH_DNA-bd_sf"/>
</dbReference>
<dbReference type="PANTHER" id="PTHR33164">
    <property type="entry name" value="TRANSCRIPTIONAL REGULATOR, MARR FAMILY"/>
    <property type="match status" value="1"/>
</dbReference>
<dbReference type="PROSITE" id="PS50995">
    <property type="entry name" value="HTH_MARR_2"/>
    <property type="match status" value="1"/>
</dbReference>
<proteinExistence type="predicted"/>
<feature type="region of interest" description="Disordered" evidence="1">
    <location>
        <begin position="166"/>
        <end position="191"/>
    </location>
</feature>
<dbReference type="SMART" id="SM00347">
    <property type="entry name" value="HTH_MARR"/>
    <property type="match status" value="1"/>
</dbReference>
<dbReference type="GO" id="GO:0006950">
    <property type="term" value="P:response to stress"/>
    <property type="evidence" value="ECO:0007669"/>
    <property type="project" value="TreeGrafter"/>
</dbReference>
<name>A0AAU1LKZ8_9ACTN</name>
<dbReference type="GO" id="GO:0003700">
    <property type="term" value="F:DNA-binding transcription factor activity"/>
    <property type="evidence" value="ECO:0007669"/>
    <property type="project" value="InterPro"/>
</dbReference>
<dbReference type="AlphaFoldDB" id="A0AAU1LKZ8"/>
<accession>A0AAU1LKZ8</accession>
<organism evidence="3">
    <name type="scientific">Streptomyces sp. NBC_00148</name>
    <dbReference type="NCBI Taxonomy" id="2903626"/>
    <lineage>
        <taxon>Bacteria</taxon>
        <taxon>Bacillati</taxon>
        <taxon>Actinomycetota</taxon>
        <taxon>Actinomycetes</taxon>
        <taxon>Kitasatosporales</taxon>
        <taxon>Streptomycetaceae</taxon>
        <taxon>Streptomyces</taxon>
    </lineage>
</organism>